<accession>A0A563E441</accession>
<evidence type="ECO:0000256" key="1">
    <source>
        <dbReference type="SAM" id="MobiDB-lite"/>
    </source>
</evidence>
<dbReference type="PANTHER" id="PTHR24637">
    <property type="entry name" value="COLLAGEN"/>
    <property type="match status" value="1"/>
</dbReference>
<keyword evidence="2" id="KW-0732">Signal</keyword>
<feature type="compositionally biased region" description="Low complexity" evidence="1">
    <location>
        <begin position="83"/>
        <end position="140"/>
    </location>
</feature>
<dbReference type="EMBL" id="VCQV01000008">
    <property type="protein sequence ID" value="TWP37002.1"/>
    <property type="molecule type" value="Genomic_DNA"/>
</dbReference>
<dbReference type="Proteomes" id="UP000320244">
    <property type="component" value="Unassembled WGS sequence"/>
</dbReference>
<reference evidence="3 4" key="1">
    <citation type="submission" date="2019-05" db="EMBL/GenBank/DDBJ databases">
        <authorList>
            <person name="Lee S.D."/>
        </authorList>
    </citation>
    <scope>NUCLEOTIDE SEQUENCE [LARGE SCALE GENOMIC DNA]</scope>
    <source>
        <strain evidence="3 4">C5-26</strain>
    </source>
</reference>
<comment type="caution">
    <text evidence="3">The sequence shown here is derived from an EMBL/GenBank/DDBJ whole genome shotgun (WGS) entry which is preliminary data.</text>
</comment>
<sequence>MRRIRTSRKLMVVGAAVVLGGAMLEVGTANASTPPQQFTGCLNQAAGQIFNVEIGTSPRKHCVGHQVQITWSQTGPTGPQGPVGPRGATGATGATGARGATGATGAKGDTGATGARGAVGATGPAGPTGPKGETGATGPAGPAGPQGPAGVNASAGTSCPSGDYVSGFDTAGKLLCTALPVAACPANSVLTFSATSAPTDTFEFWTGGEQTVTLAGHPGCSVTVARPLGIINNVPAGTGWAIVSKTGFTSAGSTVKNPNCGGALSSASVSGTYPVCSNASTALESGHSSDEFVVTAS</sequence>
<dbReference type="Pfam" id="PF01391">
    <property type="entry name" value="Collagen"/>
    <property type="match status" value="1"/>
</dbReference>
<keyword evidence="4" id="KW-1185">Reference proteome</keyword>
<organism evidence="3 4">
    <name type="scientific">Leekyejoonella antrihumi</name>
    <dbReference type="NCBI Taxonomy" id="1660198"/>
    <lineage>
        <taxon>Bacteria</taxon>
        <taxon>Bacillati</taxon>
        <taxon>Actinomycetota</taxon>
        <taxon>Actinomycetes</taxon>
        <taxon>Micrococcales</taxon>
        <taxon>Dermacoccaceae</taxon>
        <taxon>Leekyejoonella</taxon>
    </lineage>
</organism>
<evidence type="ECO:0000313" key="4">
    <source>
        <dbReference type="Proteomes" id="UP000320244"/>
    </source>
</evidence>
<dbReference type="InterPro" id="IPR008160">
    <property type="entry name" value="Collagen"/>
</dbReference>
<name>A0A563E441_9MICO</name>
<evidence type="ECO:0000313" key="3">
    <source>
        <dbReference type="EMBL" id="TWP37002.1"/>
    </source>
</evidence>
<feature type="signal peptide" evidence="2">
    <location>
        <begin position="1"/>
        <end position="31"/>
    </location>
</feature>
<dbReference type="PANTHER" id="PTHR24637:SF421">
    <property type="entry name" value="CUTICLE COLLAGEN DPY-2"/>
    <property type="match status" value="1"/>
</dbReference>
<gene>
    <name evidence="3" type="ORF">FGL98_08075</name>
</gene>
<feature type="chain" id="PRO_5022039194" evidence="2">
    <location>
        <begin position="32"/>
        <end position="297"/>
    </location>
</feature>
<keyword evidence="3" id="KW-0176">Collagen</keyword>
<feature type="region of interest" description="Disordered" evidence="1">
    <location>
        <begin position="71"/>
        <end position="154"/>
    </location>
</feature>
<proteinExistence type="predicted"/>
<dbReference type="RefSeq" id="WP_146316244.1">
    <property type="nucleotide sequence ID" value="NZ_VCQV01000008.1"/>
</dbReference>
<protein>
    <submittedName>
        <fullName evidence="3">Collagen-like protein</fullName>
    </submittedName>
</protein>
<reference evidence="3 4" key="2">
    <citation type="submission" date="2019-08" db="EMBL/GenBank/DDBJ databases">
        <title>Jejuicoccus antrihumi gen. nov., sp. nov., a new member of the family Dermacoccaceae isolated from a cave.</title>
        <authorList>
            <person name="Schumann P."/>
            <person name="Kim I.S."/>
        </authorList>
    </citation>
    <scope>NUCLEOTIDE SEQUENCE [LARGE SCALE GENOMIC DNA]</scope>
    <source>
        <strain evidence="3 4">C5-26</strain>
    </source>
</reference>
<evidence type="ECO:0000256" key="2">
    <source>
        <dbReference type="SAM" id="SignalP"/>
    </source>
</evidence>
<dbReference type="AlphaFoldDB" id="A0A563E441"/>